<feature type="domain" description="Nudix hydrolase" evidence="3">
    <location>
        <begin position="1"/>
        <end position="123"/>
    </location>
</feature>
<evidence type="ECO:0000256" key="1">
    <source>
        <dbReference type="ARBA" id="ARBA00001946"/>
    </source>
</evidence>
<dbReference type="InterPro" id="IPR015797">
    <property type="entry name" value="NUDIX_hydrolase-like_dom_sf"/>
</dbReference>
<dbReference type="PROSITE" id="PS51462">
    <property type="entry name" value="NUDIX"/>
    <property type="match status" value="1"/>
</dbReference>
<evidence type="ECO:0000313" key="4">
    <source>
        <dbReference type="EMBL" id="RRJ92049.1"/>
    </source>
</evidence>
<keyword evidence="2" id="KW-0378">Hydrolase</keyword>
<dbReference type="OrthoDB" id="9787880at2"/>
<evidence type="ECO:0000256" key="2">
    <source>
        <dbReference type="ARBA" id="ARBA00022801"/>
    </source>
</evidence>
<dbReference type="CDD" id="cd04690">
    <property type="entry name" value="NUDIX_Hydrolase"/>
    <property type="match status" value="1"/>
</dbReference>
<gene>
    <name evidence="4" type="ORF">EG240_04350</name>
</gene>
<evidence type="ECO:0000259" key="3">
    <source>
        <dbReference type="PROSITE" id="PS51462"/>
    </source>
</evidence>
<keyword evidence="5" id="KW-1185">Reference proteome</keyword>
<dbReference type="Gene3D" id="3.90.79.10">
    <property type="entry name" value="Nucleoside Triphosphate Pyrophosphohydrolase"/>
    <property type="match status" value="1"/>
</dbReference>
<dbReference type="InterPro" id="IPR020084">
    <property type="entry name" value="NUDIX_hydrolase_CS"/>
</dbReference>
<dbReference type="Proteomes" id="UP000275719">
    <property type="component" value="Unassembled WGS sequence"/>
</dbReference>
<dbReference type="InterPro" id="IPR000086">
    <property type="entry name" value="NUDIX_hydrolase_dom"/>
</dbReference>
<comment type="cofactor">
    <cofactor evidence="1">
        <name>Mg(2+)</name>
        <dbReference type="ChEBI" id="CHEBI:18420"/>
    </cofactor>
</comment>
<protein>
    <submittedName>
        <fullName evidence="4">NUDIX domain-containing protein</fullName>
    </submittedName>
</protein>
<proteinExistence type="predicted"/>
<reference evidence="4 5" key="1">
    <citation type="submission" date="2018-11" db="EMBL/GenBank/DDBJ databases">
        <title>Flavobacterium sp. nov., YIM 102701-2 draft genome.</title>
        <authorList>
            <person name="Li G."/>
            <person name="Jiang Y."/>
        </authorList>
    </citation>
    <scope>NUCLEOTIDE SEQUENCE [LARGE SCALE GENOMIC DNA]</scope>
    <source>
        <strain evidence="4 5">YIM 102701-2</strain>
    </source>
</reference>
<organism evidence="4 5">
    <name type="scientific">Paenimyroides tangerinum</name>
    <dbReference type="NCBI Taxonomy" id="2488728"/>
    <lineage>
        <taxon>Bacteria</taxon>
        <taxon>Pseudomonadati</taxon>
        <taxon>Bacteroidota</taxon>
        <taxon>Flavobacteriia</taxon>
        <taxon>Flavobacteriales</taxon>
        <taxon>Flavobacteriaceae</taxon>
        <taxon>Paenimyroides</taxon>
    </lineage>
</organism>
<dbReference type="PANTHER" id="PTHR43046:SF14">
    <property type="entry name" value="MUTT_NUDIX FAMILY PROTEIN"/>
    <property type="match status" value="1"/>
</dbReference>
<dbReference type="SUPFAM" id="SSF55811">
    <property type="entry name" value="Nudix"/>
    <property type="match status" value="1"/>
</dbReference>
<evidence type="ECO:0000313" key="5">
    <source>
        <dbReference type="Proteomes" id="UP000275719"/>
    </source>
</evidence>
<dbReference type="Pfam" id="PF00293">
    <property type="entry name" value="NUDIX"/>
    <property type="match status" value="1"/>
</dbReference>
<sequence>MILNNNKEILLVRKEGSTFFQLPGGKVNNNETHFETLKRELFEEIHLEIEEPNCIFLGNHETVAVNEKNTRVCGNLFEVIDTNIDNIQIQNEIEEMAWISQSNYKDYKWAHLAEEFILPIWLKKQIK</sequence>
<dbReference type="PANTHER" id="PTHR43046">
    <property type="entry name" value="GDP-MANNOSE MANNOSYL HYDROLASE"/>
    <property type="match status" value="1"/>
</dbReference>
<dbReference type="PROSITE" id="PS00893">
    <property type="entry name" value="NUDIX_BOX"/>
    <property type="match status" value="1"/>
</dbReference>
<dbReference type="GO" id="GO:0016787">
    <property type="term" value="F:hydrolase activity"/>
    <property type="evidence" value="ECO:0007669"/>
    <property type="project" value="UniProtKB-KW"/>
</dbReference>
<dbReference type="AlphaFoldDB" id="A0A3P3WEH6"/>
<accession>A0A3P3WEH6</accession>
<comment type="caution">
    <text evidence="4">The sequence shown here is derived from an EMBL/GenBank/DDBJ whole genome shotgun (WGS) entry which is preliminary data.</text>
</comment>
<dbReference type="EMBL" id="RQVQ01000007">
    <property type="protein sequence ID" value="RRJ92049.1"/>
    <property type="molecule type" value="Genomic_DNA"/>
</dbReference>
<name>A0A3P3WEH6_9FLAO</name>